<sequence>MVISRKPPEKHVNKGHETKTKINGDRNTTTITIGAQQVKYALITIGTLCFGGASAWGIVYIYNQLNSPEQKIENLHSEHEKYLVAKNWPKANEAMAKLYAAIAGHPKQLGITEKELLSIPCKDFNRIAEAWRRKSGDHLGPYAQHSVFVQLIKDPQYKSGGMKLFKANMRALGQDGANYTRYPTNLSLESLPKGAFPRRFYLKARNTRNWRPNLLVDKCK</sequence>
<dbReference type="InterPro" id="IPR037215">
    <property type="entry name" value="GUN4-like_sf"/>
</dbReference>
<keyword evidence="5" id="KW-1185">Reference proteome</keyword>
<name>A0A928VWI3_9CYAN</name>
<evidence type="ECO:0000256" key="2">
    <source>
        <dbReference type="SAM" id="Phobius"/>
    </source>
</evidence>
<dbReference type="Proteomes" id="UP000625316">
    <property type="component" value="Unassembled WGS sequence"/>
</dbReference>
<dbReference type="Gene3D" id="1.25.40.620">
    <property type="match status" value="1"/>
</dbReference>
<evidence type="ECO:0000313" key="5">
    <source>
        <dbReference type="Proteomes" id="UP000625316"/>
    </source>
</evidence>
<gene>
    <name evidence="4" type="ORF">IQ266_26605</name>
</gene>
<dbReference type="EMBL" id="JADEXQ010000176">
    <property type="protein sequence ID" value="MBE9033309.1"/>
    <property type="molecule type" value="Genomic_DNA"/>
</dbReference>
<protein>
    <submittedName>
        <fullName evidence="4">GUN4 domain-containing protein</fullName>
    </submittedName>
</protein>
<evidence type="ECO:0000256" key="1">
    <source>
        <dbReference type="SAM" id="MobiDB-lite"/>
    </source>
</evidence>
<evidence type="ECO:0000313" key="4">
    <source>
        <dbReference type="EMBL" id="MBE9033309.1"/>
    </source>
</evidence>
<dbReference type="Pfam" id="PF05419">
    <property type="entry name" value="GUN4"/>
    <property type="match status" value="1"/>
</dbReference>
<dbReference type="InterPro" id="IPR008629">
    <property type="entry name" value="GUN4-like"/>
</dbReference>
<dbReference type="AlphaFoldDB" id="A0A928VWI3"/>
<feature type="region of interest" description="Disordered" evidence="1">
    <location>
        <begin position="1"/>
        <end position="21"/>
    </location>
</feature>
<evidence type="ECO:0000259" key="3">
    <source>
        <dbReference type="Pfam" id="PF05419"/>
    </source>
</evidence>
<feature type="transmembrane region" description="Helical" evidence="2">
    <location>
        <begin position="40"/>
        <end position="62"/>
    </location>
</feature>
<feature type="domain" description="GUN4-like" evidence="3">
    <location>
        <begin position="78"/>
        <end position="204"/>
    </location>
</feature>
<keyword evidence="2" id="KW-0812">Transmembrane</keyword>
<keyword evidence="2" id="KW-0472">Membrane</keyword>
<dbReference type="RefSeq" id="WP_264328118.1">
    <property type="nucleotide sequence ID" value="NZ_JADEXQ010000176.1"/>
</dbReference>
<reference evidence="4" key="1">
    <citation type="submission" date="2020-10" db="EMBL/GenBank/DDBJ databases">
        <authorList>
            <person name="Castelo-Branco R."/>
            <person name="Eusebio N."/>
            <person name="Adriana R."/>
            <person name="Vieira A."/>
            <person name="Brugerolle De Fraissinette N."/>
            <person name="Rezende De Castro R."/>
            <person name="Schneider M.P."/>
            <person name="Vasconcelos V."/>
            <person name="Leao P.N."/>
        </authorList>
    </citation>
    <scope>NUCLEOTIDE SEQUENCE</scope>
    <source>
        <strain evidence="4">LEGE 11480</strain>
    </source>
</reference>
<dbReference type="SUPFAM" id="SSF140869">
    <property type="entry name" value="GUN4-like"/>
    <property type="match status" value="1"/>
</dbReference>
<proteinExistence type="predicted"/>
<comment type="caution">
    <text evidence="4">The sequence shown here is derived from an EMBL/GenBank/DDBJ whole genome shotgun (WGS) entry which is preliminary data.</text>
</comment>
<organism evidence="4 5">
    <name type="scientific">Romeriopsis navalis LEGE 11480</name>
    <dbReference type="NCBI Taxonomy" id="2777977"/>
    <lineage>
        <taxon>Bacteria</taxon>
        <taxon>Bacillati</taxon>
        <taxon>Cyanobacteriota</taxon>
        <taxon>Cyanophyceae</taxon>
        <taxon>Leptolyngbyales</taxon>
        <taxon>Leptolyngbyaceae</taxon>
        <taxon>Romeriopsis</taxon>
        <taxon>Romeriopsis navalis</taxon>
    </lineage>
</organism>
<keyword evidence="2" id="KW-1133">Transmembrane helix</keyword>
<accession>A0A928VWI3</accession>